<keyword evidence="1" id="KW-1133">Transmembrane helix</keyword>
<feature type="transmembrane region" description="Helical" evidence="1">
    <location>
        <begin position="229"/>
        <end position="251"/>
    </location>
</feature>
<feature type="transmembrane region" description="Helical" evidence="1">
    <location>
        <begin position="272"/>
        <end position="294"/>
    </location>
</feature>
<protein>
    <recommendedName>
        <fullName evidence="3">Glutamine amidotransferase domain-containing protein</fullName>
    </recommendedName>
</protein>
<keyword evidence="1" id="KW-0472">Membrane</keyword>
<evidence type="ECO:0000256" key="1">
    <source>
        <dbReference type="SAM" id="Phobius"/>
    </source>
</evidence>
<comment type="caution">
    <text evidence="2">The sequence shown here is derived from an EMBL/GenBank/DDBJ whole genome shotgun (WGS) entry which is preliminary data.</text>
</comment>
<sequence>MNATINVLVIVDSIITKRGRYIHGRHSFWASLSKELPDVQIQQISIPESHDQKTYINFDPFKWQVVVFNWDVVDGDSTFRSNETQNIINYHYTEQLKEFVSKGGIVLIEAQTSYWAPDQSAYDILLGKNQVKCREEKKFAIWGTDVLINEAYKDHPLLQGLPNRISSKYPNELKISWFPEGSVNDKVVDFTHPNKIFCGSFSKWRKRWVPIIKNDQNEPTMLIANQNEGFIIVTTMFLASSRCISLLKNLLRHTSISRYKIKSFHKKIKRIRLFWLCIAILIISLVFFFGLFILEPYISYSSLPL</sequence>
<accession>X0TQD2</accession>
<gene>
    <name evidence="2" type="ORF">S01H1_13742</name>
</gene>
<evidence type="ECO:0000313" key="2">
    <source>
        <dbReference type="EMBL" id="GAF78335.1"/>
    </source>
</evidence>
<dbReference type="AlphaFoldDB" id="X0TQD2"/>
<dbReference type="EMBL" id="BARS01007103">
    <property type="protein sequence ID" value="GAF78335.1"/>
    <property type="molecule type" value="Genomic_DNA"/>
</dbReference>
<organism evidence="2">
    <name type="scientific">marine sediment metagenome</name>
    <dbReference type="NCBI Taxonomy" id="412755"/>
    <lineage>
        <taxon>unclassified sequences</taxon>
        <taxon>metagenomes</taxon>
        <taxon>ecological metagenomes</taxon>
    </lineage>
</organism>
<proteinExistence type="predicted"/>
<evidence type="ECO:0008006" key="3">
    <source>
        <dbReference type="Google" id="ProtNLM"/>
    </source>
</evidence>
<reference evidence="2" key="1">
    <citation type="journal article" date="2014" name="Front. Microbiol.">
        <title>High frequency of phylogenetically diverse reductive dehalogenase-homologous genes in deep subseafloor sedimentary metagenomes.</title>
        <authorList>
            <person name="Kawai M."/>
            <person name="Futagami T."/>
            <person name="Toyoda A."/>
            <person name="Takaki Y."/>
            <person name="Nishi S."/>
            <person name="Hori S."/>
            <person name="Arai W."/>
            <person name="Tsubouchi T."/>
            <person name="Morono Y."/>
            <person name="Uchiyama I."/>
            <person name="Ito T."/>
            <person name="Fujiyama A."/>
            <person name="Inagaki F."/>
            <person name="Takami H."/>
        </authorList>
    </citation>
    <scope>NUCLEOTIDE SEQUENCE</scope>
    <source>
        <strain evidence="2">Expedition CK06-06</strain>
    </source>
</reference>
<feature type="non-terminal residue" evidence="2">
    <location>
        <position position="305"/>
    </location>
</feature>
<name>X0TQD2_9ZZZZ</name>
<keyword evidence="1" id="KW-0812">Transmembrane</keyword>